<dbReference type="InterPro" id="IPR046268">
    <property type="entry name" value="DUF6301"/>
</dbReference>
<evidence type="ECO:0000313" key="1">
    <source>
        <dbReference type="EMBL" id="CED92406.1"/>
    </source>
</evidence>
<protein>
    <submittedName>
        <fullName evidence="1">Uncharacterized protein</fullName>
    </submittedName>
</protein>
<organism evidence="1">
    <name type="scientific">Actinomyces succiniciruminis</name>
    <dbReference type="NCBI Taxonomy" id="1522002"/>
    <lineage>
        <taxon>Bacteria</taxon>
        <taxon>Bacillati</taxon>
        <taxon>Actinomycetota</taxon>
        <taxon>Actinomycetes</taxon>
        <taxon>Actinomycetales</taxon>
        <taxon>Actinomycetaceae</taxon>
        <taxon>Actinomyces</taxon>
    </lineage>
</organism>
<dbReference type="Pfam" id="PF19818">
    <property type="entry name" value="DUF6301"/>
    <property type="match status" value="1"/>
</dbReference>
<reference evidence="1" key="1">
    <citation type="submission" date="2014-07" db="EMBL/GenBank/DDBJ databases">
        <authorList>
            <person name="Zhang J.E."/>
            <person name="Yang H."/>
            <person name="Guo J."/>
            <person name="Deng Z."/>
            <person name="Luo H."/>
            <person name="Luo M."/>
            <person name="Zhao B."/>
        </authorList>
    </citation>
    <scope>NUCLEOTIDE SEQUENCE</scope>
    <source>
        <strain evidence="1">AM4</strain>
    </source>
</reference>
<accession>A0A1L7RK56</accession>
<dbReference type="AlphaFoldDB" id="A0A1L7RK56"/>
<proteinExistence type="predicted"/>
<dbReference type="RefSeq" id="WP_210581857.1">
    <property type="nucleotide sequence ID" value="NZ_LK995540.1"/>
</dbReference>
<sequence>MTEMKILPVERAIEWIRAWTELDWPITWETAFATRDKLGWTPAPDDGRFFTTELSTDSQEDGNLTRFEGQCSGASFQLSSLALSAAADERWATSLRSAYDSYIKELTYLYGVGEASSGRGGRQRTKWILANQVTLSMSVSDKSINVTIKSPAVTAINERERYYIEKYGENYVDD</sequence>
<name>A0A1L7RK56_9ACTO</name>
<gene>
    <name evidence="1" type="ORF">AAM4_2574</name>
</gene>
<dbReference type="EMBL" id="LK995540">
    <property type="protein sequence ID" value="CED92406.1"/>
    <property type="molecule type" value="Genomic_DNA"/>
</dbReference>